<comment type="caution">
    <text evidence="2">The sequence shown here is derived from an EMBL/GenBank/DDBJ whole genome shotgun (WGS) entry which is preliminary data.</text>
</comment>
<accession>A0A5N5UNB0</accession>
<dbReference type="EMBL" id="QMDY01000003">
    <property type="protein sequence ID" value="KAB7518833.1"/>
    <property type="molecule type" value="Genomic_DNA"/>
</dbReference>
<evidence type="ECO:0000313" key="3">
    <source>
        <dbReference type="Proteomes" id="UP000326207"/>
    </source>
</evidence>
<feature type="region of interest" description="Disordered" evidence="1">
    <location>
        <begin position="1"/>
        <end position="35"/>
    </location>
</feature>
<protein>
    <submittedName>
        <fullName evidence="2">Uncharacterized protein</fullName>
    </submittedName>
</protein>
<feature type="compositionally biased region" description="Acidic residues" evidence="1">
    <location>
        <begin position="8"/>
        <end position="28"/>
    </location>
</feature>
<evidence type="ECO:0000313" key="2">
    <source>
        <dbReference type="EMBL" id="KAB7518833.1"/>
    </source>
</evidence>
<reference evidence="2 3" key="1">
    <citation type="submission" date="2019-10" db="EMBL/GenBank/DDBJ databases">
        <title>Unraveling microbial dark matter from salterns through culturing: the case of the genus Halosegnis.</title>
        <authorList>
            <person name="Duran-Viseras A."/>
            <person name="Andrei A.-S."/>
            <person name="Vera-Gargallo B."/>
            <person name="Ghai R."/>
            <person name="Sanchez-Porro C."/>
            <person name="Ventosa A."/>
        </authorList>
    </citation>
    <scope>NUCLEOTIDE SEQUENCE [LARGE SCALE GENOMIC DNA]</scope>
    <source>
        <strain evidence="2 3">F19-13</strain>
    </source>
</reference>
<name>A0A5N5UNB0_9EURY</name>
<gene>
    <name evidence="2" type="ORF">DP108_06625</name>
</gene>
<organism evidence="2 3">
    <name type="scientific">Halosegnis rubeus</name>
    <dbReference type="NCBI Taxonomy" id="2212850"/>
    <lineage>
        <taxon>Archaea</taxon>
        <taxon>Methanobacteriati</taxon>
        <taxon>Methanobacteriota</taxon>
        <taxon>Stenosarchaea group</taxon>
        <taxon>Halobacteria</taxon>
        <taxon>Halobacteriales</taxon>
        <taxon>Natronomonadaceae</taxon>
        <taxon>Halosegnis</taxon>
    </lineage>
</organism>
<dbReference type="RefSeq" id="WP_152156213.1">
    <property type="nucleotide sequence ID" value="NZ_QMDY01000003.1"/>
</dbReference>
<dbReference type="AlphaFoldDB" id="A0A5N5UNB0"/>
<sequence>MSGADNVFGDEELVDWDPSDMEADDASESELREQLAQERAAREELEAEFQQFKREMVEKVNHLETAVDGNGAVGETELEQYATAPEDIRAGLSTNKERAVELYEDWQDIAWKQHSDHGGGFFVDTQTRSMKKNHPSKLKHTLETRWDESLTWNDIYRTMKKVALMAGGESSVDEYGRTHITGGGFEYHERPTPDSSKMKRVLVEVDQ</sequence>
<proteinExistence type="predicted"/>
<evidence type="ECO:0000256" key="1">
    <source>
        <dbReference type="SAM" id="MobiDB-lite"/>
    </source>
</evidence>
<dbReference type="Proteomes" id="UP000326207">
    <property type="component" value="Unassembled WGS sequence"/>
</dbReference>